<dbReference type="InterPro" id="IPR013094">
    <property type="entry name" value="AB_hydrolase_3"/>
</dbReference>
<dbReference type="Pfam" id="PF07859">
    <property type="entry name" value="Abhydrolase_3"/>
    <property type="match status" value="1"/>
</dbReference>
<dbReference type="Proteomes" id="UP001305779">
    <property type="component" value="Unassembled WGS sequence"/>
</dbReference>
<dbReference type="PANTHER" id="PTHR23024">
    <property type="entry name" value="ARYLACETAMIDE DEACETYLASE"/>
    <property type="match status" value="1"/>
</dbReference>
<sequence>MSTTSSIDPAFYAFDVFEETYKTVASHDIKAAVLIPKNLKPGRHPVIVNIHGGFFATGHSLFAAWFHPWLIKMALDQDAIIISADYRLLPSPGGIADQLEDLEDFWQWIKAKFPTVLQDRAPGHALDFEHLLLVGGSAGGYYVSQVALSHPDEISALAMAYPCVDLKDSIVNEGPPLGKPTVLRFPEADIPSKEEGLAWIRKKRGTVASKGELEITPYCVSLAQNGIFNAEVFEYDGVRLTTNELPLERLKGGARLPKNVWIFHGDDDSVVYLHQSEKFVDLVRAKLPEINLRFDVAEGKDHAFDMDVSVWDAYPASKDAVAFLTMAWLE</sequence>
<reference evidence="2 3" key="1">
    <citation type="journal article" date="2023" name="G3 (Bethesda)">
        <title>A chromosome-level genome assembly of Zasmidium syzygii isolated from banana leaves.</title>
        <authorList>
            <person name="van Westerhoven A.C."/>
            <person name="Mehrabi R."/>
            <person name="Talebi R."/>
            <person name="Steentjes M.B.F."/>
            <person name="Corcolon B."/>
            <person name="Chong P.A."/>
            <person name="Kema G.H.J."/>
            <person name="Seidl M.F."/>
        </authorList>
    </citation>
    <scope>NUCLEOTIDE SEQUENCE [LARGE SCALE GENOMIC DNA]</scope>
    <source>
        <strain evidence="2 3">P124</strain>
    </source>
</reference>
<comment type="caution">
    <text evidence="2">The sequence shown here is derived from an EMBL/GenBank/DDBJ whole genome shotgun (WGS) entry which is preliminary data.</text>
</comment>
<dbReference type="PANTHER" id="PTHR23024:SF24">
    <property type="entry name" value="ALPHA_BETA HYDROLASE FOLD-3 DOMAIN-CONTAINING PROTEIN"/>
    <property type="match status" value="1"/>
</dbReference>
<dbReference type="InterPro" id="IPR029058">
    <property type="entry name" value="AB_hydrolase_fold"/>
</dbReference>
<organism evidence="2 3">
    <name type="scientific">Zasmidium cellare</name>
    <name type="common">Wine cellar mold</name>
    <name type="synonym">Racodium cellare</name>
    <dbReference type="NCBI Taxonomy" id="395010"/>
    <lineage>
        <taxon>Eukaryota</taxon>
        <taxon>Fungi</taxon>
        <taxon>Dikarya</taxon>
        <taxon>Ascomycota</taxon>
        <taxon>Pezizomycotina</taxon>
        <taxon>Dothideomycetes</taxon>
        <taxon>Dothideomycetidae</taxon>
        <taxon>Mycosphaerellales</taxon>
        <taxon>Mycosphaerellaceae</taxon>
        <taxon>Zasmidium</taxon>
    </lineage>
</organism>
<name>A0ABR0EDQ2_ZASCE</name>
<dbReference type="EMBL" id="JAXOVC010000007">
    <property type="protein sequence ID" value="KAK4499629.1"/>
    <property type="molecule type" value="Genomic_DNA"/>
</dbReference>
<proteinExistence type="predicted"/>
<dbReference type="InterPro" id="IPR050466">
    <property type="entry name" value="Carboxylest/Gibb_receptor"/>
</dbReference>
<evidence type="ECO:0000313" key="3">
    <source>
        <dbReference type="Proteomes" id="UP001305779"/>
    </source>
</evidence>
<feature type="domain" description="Alpha/beta hydrolase fold-3" evidence="1">
    <location>
        <begin position="47"/>
        <end position="168"/>
    </location>
</feature>
<evidence type="ECO:0000313" key="2">
    <source>
        <dbReference type="EMBL" id="KAK4499629.1"/>
    </source>
</evidence>
<protein>
    <recommendedName>
        <fullName evidence="1">Alpha/beta hydrolase fold-3 domain-containing protein</fullName>
    </recommendedName>
</protein>
<gene>
    <name evidence="2" type="ORF">PRZ48_010147</name>
</gene>
<keyword evidence="3" id="KW-1185">Reference proteome</keyword>
<accession>A0ABR0EDQ2</accession>
<evidence type="ECO:0000259" key="1">
    <source>
        <dbReference type="Pfam" id="PF07859"/>
    </source>
</evidence>
<dbReference type="Gene3D" id="3.40.50.1820">
    <property type="entry name" value="alpha/beta hydrolase"/>
    <property type="match status" value="1"/>
</dbReference>
<dbReference type="SUPFAM" id="SSF53474">
    <property type="entry name" value="alpha/beta-Hydrolases"/>
    <property type="match status" value="1"/>
</dbReference>